<dbReference type="PANTHER" id="PTHR45957:SF1">
    <property type="entry name" value="ANAPHASE-PROMOTING COMPLEX SUBUNIT 2"/>
    <property type="match status" value="1"/>
</dbReference>
<feature type="compositionally biased region" description="Acidic residues" evidence="8">
    <location>
        <begin position="371"/>
        <end position="382"/>
    </location>
</feature>
<dbReference type="InterPro" id="IPR057975">
    <property type="entry name" value="TPR_ANAPC2"/>
</dbReference>
<dbReference type="FunFam" id="1.10.10.10:FF:000331">
    <property type="entry name" value="Anaphase-promoting complex subunit 2"/>
    <property type="match status" value="1"/>
</dbReference>
<dbReference type="GO" id="GO:0070979">
    <property type="term" value="P:protein K11-linked ubiquitination"/>
    <property type="evidence" value="ECO:0007669"/>
    <property type="project" value="TreeGrafter"/>
</dbReference>
<dbReference type="Pfam" id="PF25773">
    <property type="entry name" value="TPR_ANAPC2"/>
    <property type="match status" value="1"/>
</dbReference>
<sequence length="759" mass="87047">MPMMMTQQHPTNEKTLQYIENIKNRSSTIEADKFFSNDNKHHHHHHHDMNEEEDDEEEWKSLPNRLAQLRDYLQQNNDTNEQIYEFSSDPFEARRIALTAAIFARSSPTFLSSFQKLFSATLSARQQRWEAENEEEEDDAMEEEDELGFDELDLYDSLRTLGWIHTKLSRPLGEAIHQTIYTAVQQKIAGEYEDSTLFTSIMSWKDSVVVPWVQDVISPTLYTTLNWDRTLDYAASECFCEIRIKEIFDIVADYPDSLPAIRELAQALDRTRMHGKLAVELRKSLKRRLIHPGANTSQIIDVYINTIKVFREIDPSDELLEAVVAEPGVRSYLRGRSDTVRCIITSLTDEEAGDLYEELRKHDARLLEEAQVDSDDEEDTPDFDWQPAPSIHKQHGALGGRVTLNRKSGAGDILAMLVGIYGSKELFVNEYRVMLADKLLANLGYDTDKEVHNLELLKLRFGEISMRQCEIMIKDIDDSKRIISNIHSTIRNKNEKSKTKTNPEKRADDEEPVVDAAIVSHIFWPALQKAALNNHPRIQSKLDQFSMEYAKLKNPRRLAWFGQLGTVELELEVLEDDGQLHMREFTCSPLHATLILHFEDKETWTAAELSEETGVPEDAVRKRMGYWLSNRVVRVANASSIHSGDITYELASTDDLADSTDPLHHHADEDESGQAVSIGAQEAEAMEVYESYIMGMLSNLGRDGQLPLDRIHNYLKMFVTGSDQNYDKSPQQLRAFLQKLCREEKLECGADGMYKLVQK</sequence>
<evidence type="ECO:0000313" key="10">
    <source>
        <dbReference type="EMBL" id="CAE4608097.1"/>
    </source>
</evidence>
<feature type="region of interest" description="Disordered" evidence="8">
    <location>
        <begin position="657"/>
        <end position="676"/>
    </location>
</feature>
<dbReference type="SMART" id="SM00182">
    <property type="entry name" value="CULLIN"/>
    <property type="match status" value="1"/>
</dbReference>
<keyword evidence="5" id="KW-0131">Cell cycle</keyword>
<keyword evidence="4" id="KW-0833">Ubl conjugation pathway</keyword>
<dbReference type="InterPro" id="IPR016158">
    <property type="entry name" value="Cullin_homology"/>
</dbReference>
<evidence type="ECO:0000256" key="2">
    <source>
        <dbReference type="ARBA" id="ARBA00022618"/>
    </source>
</evidence>
<dbReference type="PROSITE" id="PS50069">
    <property type="entry name" value="CULLIN_2"/>
    <property type="match status" value="1"/>
</dbReference>
<name>A0A7S4RA98_9STRA</name>
<accession>A0A7S4RA98</accession>
<protein>
    <recommendedName>
        <fullName evidence="1">Anaphase-promoting complex subunit 2</fullName>
    </recommendedName>
</protein>
<dbReference type="AlphaFoldDB" id="A0A7S4RA98"/>
<dbReference type="InterPro" id="IPR014786">
    <property type="entry name" value="ANAPC2_C"/>
</dbReference>
<keyword evidence="7" id="KW-0175">Coiled coil</keyword>
<keyword evidence="2" id="KW-0132">Cell division</keyword>
<dbReference type="InterPro" id="IPR036388">
    <property type="entry name" value="WH-like_DNA-bd_sf"/>
</dbReference>
<dbReference type="EMBL" id="HBNS01019321">
    <property type="protein sequence ID" value="CAE4608097.1"/>
    <property type="molecule type" value="Transcribed_RNA"/>
</dbReference>
<dbReference type="SMART" id="SM01013">
    <property type="entry name" value="APC2"/>
    <property type="match status" value="1"/>
</dbReference>
<feature type="coiled-coil region" evidence="7">
    <location>
        <begin position="119"/>
        <end position="146"/>
    </location>
</feature>
<dbReference type="GO" id="GO:0006511">
    <property type="term" value="P:ubiquitin-dependent protein catabolic process"/>
    <property type="evidence" value="ECO:0007669"/>
    <property type="project" value="InterPro"/>
</dbReference>
<dbReference type="InterPro" id="IPR036390">
    <property type="entry name" value="WH_DNA-bd_sf"/>
</dbReference>
<feature type="domain" description="Cullin family profile" evidence="9">
    <location>
        <begin position="414"/>
        <end position="628"/>
    </location>
</feature>
<evidence type="ECO:0000259" key="9">
    <source>
        <dbReference type="PROSITE" id="PS50069"/>
    </source>
</evidence>
<dbReference type="SUPFAM" id="SSF75632">
    <property type="entry name" value="Cullin homology domain"/>
    <property type="match status" value="1"/>
</dbReference>
<dbReference type="Pfam" id="PF08672">
    <property type="entry name" value="ANAPC2"/>
    <property type="match status" value="1"/>
</dbReference>
<dbReference type="InterPro" id="IPR059120">
    <property type="entry name" value="Cullin-like_AB"/>
</dbReference>
<evidence type="ECO:0000256" key="4">
    <source>
        <dbReference type="ARBA" id="ARBA00022786"/>
    </source>
</evidence>
<dbReference type="Gene3D" id="1.10.10.10">
    <property type="entry name" value="Winged helix-like DNA-binding domain superfamily/Winged helix DNA-binding domain"/>
    <property type="match status" value="1"/>
</dbReference>
<dbReference type="GO" id="GO:0051301">
    <property type="term" value="P:cell division"/>
    <property type="evidence" value="ECO:0007669"/>
    <property type="project" value="UniProtKB-KW"/>
</dbReference>
<dbReference type="Gene3D" id="1.20.1310.10">
    <property type="entry name" value="Cullin Repeats"/>
    <property type="match status" value="1"/>
</dbReference>
<dbReference type="SUPFAM" id="SSF46785">
    <property type="entry name" value="Winged helix' DNA-binding domain"/>
    <property type="match status" value="1"/>
</dbReference>
<dbReference type="InterPro" id="IPR044554">
    <property type="entry name" value="ANAPC2"/>
</dbReference>
<dbReference type="Gene3D" id="3.30.230.130">
    <property type="entry name" value="Cullin, Chain C, Domain 2"/>
    <property type="match status" value="1"/>
</dbReference>
<evidence type="ECO:0000256" key="3">
    <source>
        <dbReference type="ARBA" id="ARBA00022776"/>
    </source>
</evidence>
<comment type="similarity">
    <text evidence="6">Belongs to the cullin family.</text>
</comment>
<dbReference type="PANTHER" id="PTHR45957">
    <property type="entry name" value="ANAPHASE-PROMOTING COMPLEX SUBUNIT 2"/>
    <property type="match status" value="1"/>
</dbReference>
<dbReference type="GO" id="GO:0007091">
    <property type="term" value="P:metaphase/anaphase transition of mitotic cell cycle"/>
    <property type="evidence" value="ECO:0007669"/>
    <property type="project" value="TreeGrafter"/>
</dbReference>
<evidence type="ECO:0000256" key="8">
    <source>
        <dbReference type="SAM" id="MobiDB-lite"/>
    </source>
</evidence>
<feature type="region of interest" description="Disordered" evidence="8">
    <location>
        <begin position="38"/>
        <end position="60"/>
    </location>
</feature>
<organism evidence="10">
    <name type="scientific">Ditylum brightwellii</name>
    <dbReference type="NCBI Taxonomy" id="49249"/>
    <lineage>
        <taxon>Eukaryota</taxon>
        <taxon>Sar</taxon>
        <taxon>Stramenopiles</taxon>
        <taxon>Ochrophyta</taxon>
        <taxon>Bacillariophyta</taxon>
        <taxon>Mediophyceae</taxon>
        <taxon>Lithodesmiophycidae</taxon>
        <taxon>Lithodesmiales</taxon>
        <taxon>Lithodesmiaceae</taxon>
        <taxon>Ditylum</taxon>
    </lineage>
</organism>
<reference evidence="10" key="1">
    <citation type="submission" date="2021-01" db="EMBL/GenBank/DDBJ databases">
        <authorList>
            <person name="Corre E."/>
            <person name="Pelletier E."/>
            <person name="Niang G."/>
            <person name="Scheremetjew M."/>
            <person name="Finn R."/>
            <person name="Kale V."/>
            <person name="Holt S."/>
            <person name="Cochrane G."/>
            <person name="Meng A."/>
            <person name="Brown T."/>
            <person name="Cohen L."/>
        </authorList>
    </citation>
    <scope>NUCLEOTIDE SEQUENCE</scope>
    <source>
        <strain evidence="10">GSO104</strain>
    </source>
</reference>
<dbReference type="GO" id="GO:0031625">
    <property type="term" value="F:ubiquitin protein ligase binding"/>
    <property type="evidence" value="ECO:0007669"/>
    <property type="project" value="InterPro"/>
</dbReference>
<keyword evidence="3" id="KW-0498">Mitosis</keyword>
<dbReference type="InterPro" id="IPR036317">
    <property type="entry name" value="Cullin_homology_sf"/>
</dbReference>
<proteinExistence type="inferred from homology"/>
<evidence type="ECO:0000256" key="7">
    <source>
        <dbReference type="SAM" id="Coils"/>
    </source>
</evidence>
<gene>
    <name evidence="10" type="ORF">DBRI00130_LOCUS15381</name>
</gene>
<dbReference type="Pfam" id="PF26557">
    <property type="entry name" value="Cullin_AB"/>
    <property type="match status" value="1"/>
</dbReference>
<evidence type="ECO:0000256" key="6">
    <source>
        <dbReference type="PROSITE-ProRule" id="PRU00330"/>
    </source>
</evidence>
<evidence type="ECO:0000256" key="5">
    <source>
        <dbReference type="ARBA" id="ARBA00023306"/>
    </source>
</evidence>
<feature type="region of interest" description="Disordered" evidence="8">
    <location>
        <begin position="371"/>
        <end position="394"/>
    </location>
</feature>
<dbReference type="GO" id="GO:0005680">
    <property type="term" value="C:anaphase-promoting complex"/>
    <property type="evidence" value="ECO:0007669"/>
    <property type="project" value="TreeGrafter"/>
</dbReference>
<evidence type="ECO:0000256" key="1">
    <source>
        <dbReference type="ARBA" id="ARBA00016068"/>
    </source>
</evidence>